<feature type="domain" description="TonB-dependent receptor-like beta-barrel" evidence="10">
    <location>
        <begin position="256"/>
        <end position="739"/>
    </location>
</feature>
<dbReference type="Proteomes" id="UP000036958">
    <property type="component" value="Unassembled WGS sequence"/>
</dbReference>
<organism evidence="12 13">
    <name type="scientific">Sunxiuqinia dokdonensis</name>
    <dbReference type="NCBI Taxonomy" id="1409788"/>
    <lineage>
        <taxon>Bacteria</taxon>
        <taxon>Pseudomonadati</taxon>
        <taxon>Bacteroidota</taxon>
        <taxon>Bacteroidia</taxon>
        <taxon>Marinilabiliales</taxon>
        <taxon>Prolixibacteraceae</taxon>
        <taxon>Sunxiuqinia</taxon>
    </lineage>
</organism>
<dbReference type="PANTHER" id="PTHR30069:SF57">
    <property type="entry name" value="TONB-DEPENDENT RECEPTOR"/>
    <property type="match status" value="1"/>
</dbReference>
<dbReference type="GO" id="GO:0015344">
    <property type="term" value="F:siderophore uptake transmembrane transporter activity"/>
    <property type="evidence" value="ECO:0007669"/>
    <property type="project" value="TreeGrafter"/>
</dbReference>
<dbReference type="GO" id="GO:0044718">
    <property type="term" value="P:siderophore transmembrane transport"/>
    <property type="evidence" value="ECO:0007669"/>
    <property type="project" value="TreeGrafter"/>
</dbReference>
<keyword evidence="4 8" id="KW-0812">Transmembrane</keyword>
<dbReference type="InterPro" id="IPR037066">
    <property type="entry name" value="Plug_dom_sf"/>
</dbReference>
<keyword evidence="2 8" id="KW-0813">Transport</keyword>
<dbReference type="Gene3D" id="2.40.170.20">
    <property type="entry name" value="TonB-dependent receptor, beta-barrel domain"/>
    <property type="match status" value="1"/>
</dbReference>
<evidence type="ECO:0000256" key="2">
    <source>
        <dbReference type="ARBA" id="ARBA00022448"/>
    </source>
</evidence>
<evidence type="ECO:0000259" key="11">
    <source>
        <dbReference type="Pfam" id="PF07715"/>
    </source>
</evidence>
<keyword evidence="7 8" id="KW-0998">Cell outer membrane</keyword>
<keyword evidence="12" id="KW-0675">Receptor</keyword>
<keyword evidence="3 8" id="KW-1134">Transmembrane beta strand</keyword>
<dbReference type="SUPFAM" id="SSF49464">
    <property type="entry name" value="Carboxypeptidase regulatory domain-like"/>
    <property type="match status" value="1"/>
</dbReference>
<name>A0A0L8V4E5_9BACT</name>
<keyword evidence="5 9" id="KW-0798">TonB box</keyword>
<evidence type="ECO:0000256" key="7">
    <source>
        <dbReference type="ARBA" id="ARBA00023237"/>
    </source>
</evidence>
<dbReference type="Pfam" id="PF00593">
    <property type="entry name" value="TonB_dep_Rec_b-barrel"/>
    <property type="match status" value="1"/>
</dbReference>
<comment type="subcellular location">
    <subcellularLocation>
        <location evidence="1 8">Cell outer membrane</location>
        <topology evidence="1 8">Multi-pass membrane protein</topology>
    </subcellularLocation>
</comment>
<evidence type="ECO:0000256" key="6">
    <source>
        <dbReference type="ARBA" id="ARBA00023136"/>
    </source>
</evidence>
<evidence type="ECO:0000256" key="1">
    <source>
        <dbReference type="ARBA" id="ARBA00004571"/>
    </source>
</evidence>
<dbReference type="PANTHER" id="PTHR30069">
    <property type="entry name" value="TONB-DEPENDENT OUTER MEMBRANE RECEPTOR"/>
    <property type="match status" value="1"/>
</dbReference>
<keyword evidence="6 8" id="KW-0472">Membrane</keyword>
<evidence type="ECO:0000256" key="3">
    <source>
        <dbReference type="ARBA" id="ARBA00022452"/>
    </source>
</evidence>
<dbReference type="AlphaFoldDB" id="A0A0L8V4E5"/>
<evidence type="ECO:0000313" key="12">
    <source>
        <dbReference type="EMBL" id="KOH43306.1"/>
    </source>
</evidence>
<dbReference type="Pfam" id="PF13715">
    <property type="entry name" value="CarbopepD_reg_2"/>
    <property type="match status" value="1"/>
</dbReference>
<dbReference type="Pfam" id="PF07715">
    <property type="entry name" value="Plug"/>
    <property type="match status" value="1"/>
</dbReference>
<comment type="similarity">
    <text evidence="8 9">Belongs to the TonB-dependent receptor family.</text>
</comment>
<dbReference type="Gene3D" id="2.60.40.1120">
    <property type="entry name" value="Carboxypeptidase-like, regulatory domain"/>
    <property type="match status" value="1"/>
</dbReference>
<gene>
    <name evidence="12" type="ORF">NC99_38660</name>
</gene>
<evidence type="ECO:0000256" key="4">
    <source>
        <dbReference type="ARBA" id="ARBA00022692"/>
    </source>
</evidence>
<feature type="domain" description="TonB-dependent receptor plug" evidence="11">
    <location>
        <begin position="120"/>
        <end position="226"/>
    </location>
</feature>
<evidence type="ECO:0000256" key="9">
    <source>
        <dbReference type="RuleBase" id="RU003357"/>
    </source>
</evidence>
<protein>
    <submittedName>
        <fullName evidence="12">TonB-denpendent receptor</fullName>
    </submittedName>
</protein>
<keyword evidence="13" id="KW-1185">Reference proteome</keyword>
<dbReference type="PROSITE" id="PS52016">
    <property type="entry name" value="TONB_DEPENDENT_REC_3"/>
    <property type="match status" value="1"/>
</dbReference>
<dbReference type="PATRIC" id="fig|1409788.3.peg.3950"/>
<evidence type="ECO:0000256" key="8">
    <source>
        <dbReference type="PROSITE-ProRule" id="PRU01360"/>
    </source>
</evidence>
<dbReference type="STRING" id="1409788.NC99_38660"/>
<reference evidence="13" key="1">
    <citation type="submission" date="2015-07" db="EMBL/GenBank/DDBJ databases">
        <title>Genome sequencing of Sunxiuqinia dokdonensis strain SK.</title>
        <authorList>
            <person name="Ahn S."/>
            <person name="Kim B.-C."/>
        </authorList>
    </citation>
    <scope>NUCLEOTIDE SEQUENCE [LARGE SCALE GENOMIC DNA]</scope>
    <source>
        <strain evidence="13">SK</strain>
    </source>
</reference>
<dbReference type="InterPro" id="IPR000531">
    <property type="entry name" value="Beta-barrel_TonB"/>
</dbReference>
<dbReference type="EMBL" id="LGIA01000192">
    <property type="protein sequence ID" value="KOH43306.1"/>
    <property type="molecule type" value="Genomic_DNA"/>
</dbReference>
<evidence type="ECO:0000259" key="10">
    <source>
        <dbReference type="Pfam" id="PF00593"/>
    </source>
</evidence>
<evidence type="ECO:0000256" key="5">
    <source>
        <dbReference type="ARBA" id="ARBA00023077"/>
    </source>
</evidence>
<proteinExistence type="inferred from homology"/>
<evidence type="ECO:0000313" key="13">
    <source>
        <dbReference type="Proteomes" id="UP000036958"/>
    </source>
</evidence>
<dbReference type="InterPro" id="IPR008969">
    <property type="entry name" value="CarboxyPept-like_regulatory"/>
</dbReference>
<dbReference type="InterPro" id="IPR036942">
    <property type="entry name" value="Beta-barrel_TonB_sf"/>
</dbReference>
<dbReference type="InterPro" id="IPR039426">
    <property type="entry name" value="TonB-dep_rcpt-like"/>
</dbReference>
<dbReference type="Gene3D" id="2.170.130.10">
    <property type="entry name" value="TonB-dependent receptor, plug domain"/>
    <property type="match status" value="1"/>
</dbReference>
<dbReference type="InterPro" id="IPR012910">
    <property type="entry name" value="Plug_dom"/>
</dbReference>
<sequence length="777" mass="86317">MALMSLTCFLAQAKDIPNEKLEDTMLFGDVRSGDEHIPFATVMVKGTTVGTAADASGHYKLVGIPEGTQQVVVSAVGFQPRSYELSFKTGEAVTLLAELETDDIGLEQVVVTADRSEKSRREASTIVSTISPRLFESTQSVTLSEGLSFTPGLRMENNCQNCGFTQVRMNGLEGPYSQILINSRPVFSGLAGVYGLELIPANMIDRVEVVRGGGSALFGSNAIAGTINLITKEPVQDIYSINSSISVIGNNGDTDFNLSMNGSIVSEDYRSGMSFYGFKRQRDPYDANDDGFSEMSTIENGTFGASFFKRMGLRSKLNLDYFFINESRRGGNDFDVPNHEADISEAVDHEINSVNLTFDQFMRDHDKLSFFAAMQHVDRGSYYGAEKDLSAYGHTKDLAYSVGSQYHRDIDQFLFSPSELVMGVEMSSDDLTDQKLGYFDLETMEHVGTTTITDQSVKTFGFFAQNEWVTNKWRLSLGFRAEHYAITDQADSNGDISGNVFSPRASVLYNLSESVQLRSSFAKGYRAPQIFDEDLHIETSGARQVIHENDPDLEQENSHSATFSIDLSQAFGRWQTQLLAEGFYTALENPFTNQYGAADENGRVVYTRTNAEDGAKVQGINLEFNASPGIRWMLQSGFTLQQSKYESPQEFDERRFFRTPNSYGYLALSYSPTESFKASLTGNYTGKMLVPYFGNTLDNPEAGQLNKVDPFFDFGLKVSQNLKLSDDFSVQLYAGAKNLFDAYQNDFDFGIDRDPGYIYGPLSPRTIYFGIKLGNIF</sequence>
<accession>A0A0L8V4E5</accession>
<comment type="caution">
    <text evidence="12">The sequence shown here is derived from an EMBL/GenBank/DDBJ whole genome shotgun (WGS) entry which is preliminary data.</text>
</comment>
<dbReference type="GO" id="GO:0009279">
    <property type="term" value="C:cell outer membrane"/>
    <property type="evidence" value="ECO:0007669"/>
    <property type="project" value="UniProtKB-SubCell"/>
</dbReference>
<dbReference type="SUPFAM" id="SSF56935">
    <property type="entry name" value="Porins"/>
    <property type="match status" value="1"/>
</dbReference>